<feature type="chain" id="PRO_5039935944" evidence="1">
    <location>
        <begin position="22"/>
        <end position="300"/>
    </location>
</feature>
<dbReference type="PANTHER" id="PTHR31236">
    <property type="entry name" value="BURP DOMAIN PROTEIN USPL1-LIKE"/>
    <property type="match status" value="1"/>
</dbReference>
<reference evidence="3" key="2">
    <citation type="submission" date="2020-06" db="EMBL/GenBank/DDBJ databases">
        <title>Helianthus annuus Genome sequencing and assembly Release 2.</title>
        <authorList>
            <person name="Gouzy J."/>
            <person name="Langlade N."/>
            <person name="Munos S."/>
        </authorList>
    </citation>
    <scope>NUCLEOTIDE SEQUENCE</scope>
    <source>
        <tissue evidence="3">Leaves</tissue>
    </source>
</reference>
<keyword evidence="4" id="KW-1185">Reference proteome</keyword>
<dbReference type="Pfam" id="PF03181">
    <property type="entry name" value="BURP"/>
    <property type="match status" value="2"/>
</dbReference>
<sequence>MKFFLLLFFTLFSVALVGSHAVTPEVYWKSVLPNSPMPKSIKDLLYSEWNDEKSTAGKSGVGVHTYKGKPLYFDVQNVPGFHTSFLNRYTEAASEKAASVSFLNRYTEATSENQLKDNPNAALFFFENDLHLGKEMNLYFTKNDQKATFLPREIADSIPISSNKLPQIYNEFSVNPDSMEAKIMKQTLEECEKPSNKGEERKVQYKIEVAKKFPANTAVVCHKLNYAHAVFYCHKTVSTRAYAVSMISADGKKMNAAAVCHTDTSKWNPKHLAFQVLKVKPGTVPICHFLPEDHVAWVPY</sequence>
<dbReference type="InterPro" id="IPR044816">
    <property type="entry name" value="BURP"/>
</dbReference>
<dbReference type="InterPro" id="IPR004873">
    <property type="entry name" value="BURP_dom"/>
</dbReference>
<name>A0A9K3P4R3_HELAN</name>
<evidence type="ECO:0000313" key="4">
    <source>
        <dbReference type="Proteomes" id="UP000215914"/>
    </source>
</evidence>
<dbReference type="EMBL" id="MNCJ02000316">
    <property type="protein sequence ID" value="KAF5823804.1"/>
    <property type="molecule type" value="Genomic_DNA"/>
</dbReference>
<gene>
    <name evidence="3" type="ORF">HanXRQr2_Chr01g0042261</name>
</gene>
<organism evidence="3 4">
    <name type="scientific">Helianthus annuus</name>
    <name type="common">Common sunflower</name>
    <dbReference type="NCBI Taxonomy" id="4232"/>
    <lineage>
        <taxon>Eukaryota</taxon>
        <taxon>Viridiplantae</taxon>
        <taxon>Streptophyta</taxon>
        <taxon>Embryophyta</taxon>
        <taxon>Tracheophyta</taxon>
        <taxon>Spermatophyta</taxon>
        <taxon>Magnoliopsida</taxon>
        <taxon>eudicotyledons</taxon>
        <taxon>Gunneridae</taxon>
        <taxon>Pentapetalae</taxon>
        <taxon>asterids</taxon>
        <taxon>campanulids</taxon>
        <taxon>Asterales</taxon>
        <taxon>Asteraceae</taxon>
        <taxon>Asteroideae</taxon>
        <taxon>Heliantheae alliance</taxon>
        <taxon>Heliantheae</taxon>
        <taxon>Helianthus</taxon>
    </lineage>
</organism>
<evidence type="ECO:0000313" key="3">
    <source>
        <dbReference type="EMBL" id="KAF5823804.1"/>
    </source>
</evidence>
<feature type="domain" description="BURP" evidence="2">
    <location>
        <begin position="124"/>
        <end position="300"/>
    </location>
</feature>
<reference evidence="3" key="1">
    <citation type="journal article" date="2017" name="Nature">
        <title>The sunflower genome provides insights into oil metabolism, flowering and Asterid evolution.</title>
        <authorList>
            <person name="Badouin H."/>
            <person name="Gouzy J."/>
            <person name="Grassa C.J."/>
            <person name="Murat F."/>
            <person name="Staton S.E."/>
            <person name="Cottret L."/>
            <person name="Lelandais-Briere C."/>
            <person name="Owens G.L."/>
            <person name="Carrere S."/>
            <person name="Mayjonade B."/>
            <person name="Legrand L."/>
            <person name="Gill N."/>
            <person name="Kane N.C."/>
            <person name="Bowers J.E."/>
            <person name="Hubner S."/>
            <person name="Bellec A."/>
            <person name="Berard A."/>
            <person name="Berges H."/>
            <person name="Blanchet N."/>
            <person name="Boniface M.C."/>
            <person name="Brunel D."/>
            <person name="Catrice O."/>
            <person name="Chaidir N."/>
            <person name="Claudel C."/>
            <person name="Donnadieu C."/>
            <person name="Faraut T."/>
            <person name="Fievet G."/>
            <person name="Helmstetter N."/>
            <person name="King M."/>
            <person name="Knapp S.J."/>
            <person name="Lai Z."/>
            <person name="Le Paslier M.C."/>
            <person name="Lippi Y."/>
            <person name="Lorenzon L."/>
            <person name="Mandel J.R."/>
            <person name="Marage G."/>
            <person name="Marchand G."/>
            <person name="Marquand E."/>
            <person name="Bret-Mestries E."/>
            <person name="Morien E."/>
            <person name="Nambeesan S."/>
            <person name="Nguyen T."/>
            <person name="Pegot-Espagnet P."/>
            <person name="Pouilly N."/>
            <person name="Raftis F."/>
            <person name="Sallet E."/>
            <person name="Schiex T."/>
            <person name="Thomas J."/>
            <person name="Vandecasteele C."/>
            <person name="Vares D."/>
            <person name="Vear F."/>
            <person name="Vautrin S."/>
            <person name="Crespi M."/>
            <person name="Mangin B."/>
            <person name="Burke J.M."/>
            <person name="Salse J."/>
            <person name="Munos S."/>
            <person name="Vincourt P."/>
            <person name="Rieseberg L.H."/>
            <person name="Langlade N.B."/>
        </authorList>
    </citation>
    <scope>NUCLEOTIDE SEQUENCE</scope>
    <source>
        <tissue evidence="3">Leaves</tissue>
    </source>
</reference>
<dbReference type="PROSITE" id="PS51277">
    <property type="entry name" value="BURP"/>
    <property type="match status" value="1"/>
</dbReference>
<evidence type="ECO:0000256" key="1">
    <source>
        <dbReference type="SAM" id="SignalP"/>
    </source>
</evidence>
<evidence type="ECO:0000259" key="2">
    <source>
        <dbReference type="PROSITE" id="PS51277"/>
    </source>
</evidence>
<accession>A0A9K3P4R3</accession>
<dbReference type="SMART" id="SM01045">
    <property type="entry name" value="BURP"/>
    <property type="match status" value="1"/>
</dbReference>
<keyword evidence="1" id="KW-0732">Signal</keyword>
<comment type="caution">
    <text evidence="3">The sequence shown here is derived from an EMBL/GenBank/DDBJ whole genome shotgun (WGS) entry which is preliminary data.</text>
</comment>
<dbReference type="Gramene" id="mRNA:HanXRQr2_Chr01g0042261">
    <property type="protein sequence ID" value="mRNA:HanXRQr2_Chr01g0042261"/>
    <property type="gene ID" value="HanXRQr2_Chr01g0042261"/>
</dbReference>
<dbReference type="PANTHER" id="PTHR31236:SF2">
    <property type="entry name" value="BURP DOMAIN PROTEIN RD22"/>
    <property type="match status" value="1"/>
</dbReference>
<dbReference type="Proteomes" id="UP000215914">
    <property type="component" value="Unassembled WGS sequence"/>
</dbReference>
<proteinExistence type="predicted"/>
<feature type="signal peptide" evidence="1">
    <location>
        <begin position="1"/>
        <end position="21"/>
    </location>
</feature>
<dbReference type="AlphaFoldDB" id="A0A9K3P4R3"/>
<protein>
    <submittedName>
        <fullName evidence="3">BURP domain-containing protein</fullName>
    </submittedName>
</protein>